<keyword evidence="5 7" id="KW-0472">Membrane</keyword>
<feature type="region of interest" description="Disordered" evidence="6">
    <location>
        <begin position="316"/>
        <end position="338"/>
    </location>
</feature>
<dbReference type="EMBL" id="DF840538">
    <property type="protein sequence ID" value="GAT45010.1"/>
    <property type="molecule type" value="Genomic_DNA"/>
</dbReference>
<evidence type="ECO:0000256" key="3">
    <source>
        <dbReference type="ARBA" id="ARBA00022692"/>
    </source>
</evidence>
<feature type="transmembrane region" description="Helical" evidence="7">
    <location>
        <begin position="764"/>
        <end position="782"/>
    </location>
</feature>
<dbReference type="Pfam" id="PF00083">
    <property type="entry name" value="Sugar_tr"/>
    <property type="match status" value="2"/>
</dbReference>
<dbReference type="Proteomes" id="UP000815677">
    <property type="component" value="Unassembled WGS sequence"/>
</dbReference>
<feature type="domain" description="Major facilitator superfamily (MFS) profile" evidence="8">
    <location>
        <begin position="358"/>
        <end position="817"/>
    </location>
</feature>
<protein>
    <submittedName>
        <fullName evidence="9">MFS lactose</fullName>
    </submittedName>
</protein>
<accession>A0ABQ0L1J2</accession>
<feature type="transmembrane region" description="Helical" evidence="7">
    <location>
        <begin position="402"/>
        <end position="423"/>
    </location>
</feature>
<dbReference type="InterPro" id="IPR020846">
    <property type="entry name" value="MFS_dom"/>
</dbReference>
<dbReference type="SUPFAM" id="SSF103473">
    <property type="entry name" value="MFS general substrate transporter"/>
    <property type="match status" value="1"/>
</dbReference>
<feature type="transmembrane region" description="Helical" evidence="7">
    <location>
        <begin position="794"/>
        <end position="814"/>
    </location>
</feature>
<feature type="transmembrane region" description="Helical" evidence="7">
    <location>
        <begin position="513"/>
        <end position="531"/>
    </location>
</feature>
<dbReference type="Gene3D" id="1.20.1250.20">
    <property type="entry name" value="MFS general substrate transporter like domains"/>
    <property type="match status" value="1"/>
</dbReference>
<dbReference type="InterPro" id="IPR050360">
    <property type="entry name" value="MFS_Sugar_Transporters"/>
</dbReference>
<evidence type="ECO:0000256" key="4">
    <source>
        <dbReference type="ARBA" id="ARBA00022989"/>
    </source>
</evidence>
<organism evidence="9 10">
    <name type="scientific">Mycena chlorophos</name>
    <name type="common">Agaric fungus</name>
    <name type="synonym">Agaricus chlorophos</name>
    <dbReference type="NCBI Taxonomy" id="658473"/>
    <lineage>
        <taxon>Eukaryota</taxon>
        <taxon>Fungi</taxon>
        <taxon>Dikarya</taxon>
        <taxon>Basidiomycota</taxon>
        <taxon>Agaricomycotina</taxon>
        <taxon>Agaricomycetes</taxon>
        <taxon>Agaricomycetidae</taxon>
        <taxon>Agaricales</taxon>
        <taxon>Marasmiineae</taxon>
        <taxon>Mycenaceae</taxon>
        <taxon>Mycena</taxon>
    </lineage>
</organism>
<dbReference type="PANTHER" id="PTHR48022">
    <property type="entry name" value="PLASTIDIC GLUCOSE TRANSPORTER 4"/>
    <property type="match status" value="1"/>
</dbReference>
<sequence>MSVLPPELECLVVQHALGIDSTEPTIRTLSVVARRFKIWVDEVVYASVVIDNVWGRLSPGSFLKKVEAGVLDPKVVKSLCITRVIPREGPEAASVAEMCASVAAMCTEVTALALWANCHASTTLFPILANLRLLQLSIEISQLRRIPTTGDWVYLKRLDLVLFSDPPADDLVAALQRVPAITHLAMQLLLRNVTDSLVSAIFRDACPTLRVLVLLRSKYESASEGSFGFDDRVVVLPEEDEDEIIPEWLAKVNGENNRWTKAEAIIDERRARAHLAAIERDAASCFLAISPQSRAASDDLLLIMGYLPLGSQLKTSNSEKGDLPELSSGSQQEDTANSDDNLDQLKAWSLTAFKLYAILVVTFMGSLGWGFDCSVVSSVNGMIQFTNYFNIGGGDTGGGQGIITAMLYSIFSIGCIAGSFVTGPIVDSAQWGRRGAMFIGSILILAGVSTVTAAQSRIYLFFGRFLIGFGSVINNSASNAYVSELAPPQWRGRIGGLCVRPHFIQLRSQVPSFYPASGFIGSIVASSMPIGTGRLASSWSWRLPFAVQVVPAVFMLSTIWFIPESPRWLMSVGRKDDAHAILAQYHGNGNLNAELVLLEIRELEEYIKVRPQRQSYWREFVEYSELFNSRSACYRTILTCWLGVCCLWSGAGLFYYITVLFDMAGVKTQEGRLTLSSVATVLGAIGALLGSLIVDKVGRRKLWICGASACSILLVLSAVSVAKEVPPAAITFLLLFSIAHYMVYTPLQGMYISECLSFDGRAKGLALVGLMMSLAAIVNNFSGSVAFEKIGWRYILVPASYDALQAVITWLIAVETKGRTLEELDEIFKDRHPVKASLEKGRVF</sequence>
<keyword evidence="4 7" id="KW-1133">Transmembrane helix</keyword>
<reference evidence="9" key="1">
    <citation type="submission" date="2014-09" db="EMBL/GenBank/DDBJ databases">
        <title>Genome sequence of the luminous mushroom Mycena chlorophos for searching fungal bioluminescence genes.</title>
        <authorList>
            <person name="Tanaka Y."/>
            <person name="Kasuga D."/>
            <person name="Oba Y."/>
            <person name="Hase S."/>
            <person name="Sato K."/>
            <person name="Oba Y."/>
            <person name="Sakakibara Y."/>
        </authorList>
    </citation>
    <scope>NUCLEOTIDE SEQUENCE</scope>
</reference>
<keyword evidence="10" id="KW-1185">Reference proteome</keyword>
<dbReference type="PROSITE" id="PS50850">
    <property type="entry name" value="MFS"/>
    <property type="match status" value="1"/>
</dbReference>
<feature type="transmembrane region" description="Helical" evidence="7">
    <location>
        <begin position="543"/>
        <end position="562"/>
    </location>
</feature>
<dbReference type="InterPro" id="IPR036259">
    <property type="entry name" value="MFS_trans_sf"/>
</dbReference>
<comment type="similarity">
    <text evidence="2">Belongs to the major facilitator superfamily. Sugar transporter (TC 2.A.1.1) family.</text>
</comment>
<feature type="transmembrane region" description="Helical" evidence="7">
    <location>
        <begin position="701"/>
        <end position="719"/>
    </location>
</feature>
<feature type="transmembrane region" description="Helical" evidence="7">
    <location>
        <begin position="435"/>
        <end position="455"/>
    </location>
</feature>
<evidence type="ECO:0000256" key="1">
    <source>
        <dbReference type="ARBA" id="ARBA00004141"/>
    </source>
</evidence>
<feature type="transmembrane region" description="Helical" evidence="7">
    <location>
        <begin position="353"/>
        <end position="371"/>
    </location>
</feature>
<feature type="transmembrane region" description="Helical" evidence="7">
    <location>
        <begin position="673"/>
        <end position="694"/>
    </location>
</feature>
<evidence type="ECO:0000256" key="5">
    <source>
        <dbReference type="ARBA" id="ARBA00023136"/>
    </source>
</evidence>
<evidence type="ECO:0000259" key="8">
    <source>
        <dbReference type="PROSITE" id="PS50850"/>
    </source>
</evidence>
<name>A0ABQ0L1J2_MYCCL</name>
<feature type="transmembrane region" description="Helical" evidence="7">
    <location>
        <begin position="638"/>
        <end position="661"/>
    </location>
</feature>
<dbReference type="PANTHER" id="PTHR48022:SF79">
    <property type="entry name" value="LACTOSE PERMEASE, PUTATIVE (AFU_ORTHOLOGUE AFUA_6G01860)-RELATED"/>
    <property type="match status" value="1"/>
</dbReference>
<comment type="subcellular location">
    <subcellularLocation>
        <location evidence="1">Membrane</location>
        <topology evidence="1">Multi-pass membrane protein</topology>
    </subcellularLocation>
</comment>
<gene>
    <name evidence="9" type="ORF">MCHLO_02608</name>
</gene>
<dbReference type="PROSITE" id="PS00216">
    <property type="entry name" value="SUGAR_TRANSPORT_1"/>
    <property type="match status" value="1"/>
</dbReference>
<evidence type="ECO:0000256" key="2">
    <source>
        <dbReference type="ARBA" id="ARBA00010992"/>
    </source>
</evidence>
<dbReference type="InterPro" id="IPR005829">
    <property type="entry name" value="Sugar_transporter_CS"/>
</dbReference>
<proteinExistence type="inferred from homology"/>
<evidence type="ECO:0000256" key="6">
    <source>
        <dbReference type="SAM" id="MobiDB-lite"/>
    </source>
</evidence>
<keyword evidence="3 7" id="KW-0812">Transmembrane</keyword>
<evidence type="ECO:0000313" key="10">
    <source>
        <dbReference type="Proteomes" id="UP000815677"/>
    </source>
</evidence>
<evidence type="ECO:0000313" key="9">
    <source>
        <dbReference type="EMBL" id="GAT45010.1"/>
    </source>
</evidence>
<dbReference type="InterPro" id="IPR005828">
    <property type="entry name" value="MFS_sugar_transport-like"/>
</dbReference>
<evidence type="ECO:0000256" key="7">
    <source>
        <dbReference type="SAM" id="Phobius"/>
    </source>
</evidence>
<feature type="transmembrane region" description="Helical" evidence="7">
    <location>
        <begin position="725"/>
        <end position="744"/>
    </location>
</feature>